<dbReference type="Pfam" id="PF18962">
    <property type="entry name" value="Por_Secre_tail"/>
    <property type="match status" value="1"/>
</dbReference>
<protein>
    <submittedName>
        <fullName evidence="4">T9SS type A sorting domain-containing protein</fullName>
    </submittedName>
</protein>
<keyword evidence="5" id="KW-1185">Reference proteome</keyword>
<organism evidence="4 5">
    <name type="scientific">Winogradskyella marincola</name>
    <dbReference type="NCBI Taxonomy" id="3037795"/>
    <lineage>
        <taxon>Bacteria</taxon>
        <taxon>Pseudomonadati</taxon>
        <taxon>Bacteroidota</taxon>
        <taxon>Flavobacteriia</taxon>
        <taxon>Flavobacteriales</taxon>
        <taxon>Flavobacteriaceae</taxon>
        <taxon>Winogradskyella</taxon>
    </lineage>
</organism>
<evidence type="ECO:0000313" key="4">
    <source>
        <dbReference type="EMBL" id="MDG4715260.1"/>
    </source>
</evidence>
<dbReference type="InterPro" id="IPR008979">
    <property type="entry name" value="Galactose-bd-like_sf"/>
</dbReference>
<sequence>MKKITFMLSLVLVSLGYSQSTLGYYTEATVTETVATQNLNGDGVTINSTFADSGTDGGNQVIEVVGNTGGVSNYQGYFNYPGSPNQDLSSYSYYHFSMKSSSPQPTIIRFEDATGQQANFDPTTYGFSYDGNWHTMVIPFTDISSQNSSFDFTDVNNIFFVKSTPGDAGSVVPETYIFYIDHVYFSTSSDVLSTENFEITKFNLYPNPAKSELNISTNSALDIIQFYSVLGQEVLVVRPTENSSTINISNLKSGLYLIKLTVGSNTISTKFIKE</sequence>
<name>A0ABT6G011_9FLAO</name>
<dbReference type="InterPro" id="IPR026444">
    <property type="entry name" value="Secre_tail"/>
</dbReference>
<gene>
    <name evidence="4" type="ORF">P7122_05215</name>
</gene>
<feature type="signal peptide" evidence="2">
    <location>
        <begin position="1"/>
        <end position="23"/>
    </location>
</feature>
<evidence type="ECO:0000256" key="2">
    <source>
        <dbReference type="SAM" id="SignalP"/>
    </source>
</evidence>
<dbReference type="EMBL" id="JARSBN010000002">
    <property type="protein sequence ID" value="MDG4715260.1"/>
    <property type="molecule type" value="Genomic_DNA"/>
</dbReference>
<reference evidence="4 5" key="1">
    <citation type="submission" date="2023-03" db="EMBL/GenBank/DDBJ databases">
        <title>Strain YYF002 represents a novel species in the genus Winogradskyella isolated from seawater.</title>
        <authorList>
            <person name="Fu Z.-Y."/>
        </authorList>
    </citation>
    <scope>NUCLEOTIDE SEQUENCE [LARGE SCALE GENOMIC DNA]</scope>
    <source>
        <strain evidence="4 5">YYF002</strain>
    </source>
</reference>
<dbReference type="RefSeq" id="WP_278004719.1">
    <property type="nucleotide sequence ID" value="NZ_JARSBN010000002.1"/>
</dbReference>
<feature type="domain" description="Secretion system C-terminal sorting" evidence="3">
    <location>
        <begin position="204"/>
        <end position="272"/>
    </location>
</feature>
<evidence type="ECO:0000313" key="5">
    <source>
        <dbReference type="Proteomes" id="UP001529085"/>
    </source>
</evidence>
<dbReference type="NCBIfam" id="TIGR04183">
    <property type="entry name" value="Por_Secre_tail"/>
    <property type="match status" value="1"/>
</dbReference>
<dbReference type="SUPFAM" id="SSF49785">
    <property type="entry name" value="Galactose-binding domain-like"/>
    <property type="match status" value="1"/>
</dbReference>
<evidence type="ECO:0000256" key="1">
    <source>
        <dbReference type="ARBA" id="ARBA00022729"/>
    </source>
</evidence>
<comment type="caution">
    <text evidence="4">The sequence shown here is derived from an EMBL/GenBank/DDBJ whole genome shotgun (WGS) entry which is preliminary data.</text>
</comment>
<accession>A0ABT6G011</accession>
<dbReference type="Gene3D" id="2.60.120.430">
    <property type="entry name" value="Galactose-binding lectin"/>
    <property type="match status" value="1"/>
</dbReference>
<evidence type="ECO:0000259" key="3">
    <source>
        <dbReference type="Pfam" id="PF18962"/>
    </source>
</evidence>
<dbReference type="Proteomes" id="UP001529085">
    <property type="component" value="Unassembled WGS sequence"/>
</dbReference>
<keyword evidence="1 2" id="KW-0732">Signal</keyword>
<feature type="chain" id="PRO_5047177237" evidence="2">
    <location>
        <begin position="24"/>
        <end position="274"/>
    </location>
</feature>
<proteinExistence type="predicted"/>